<dbReference type="EMBL" id="QFCQ01000030">
    <property type="protein sequence ID" value="RDW13558.1"/>
    <property type="molecule type" value="Genomic_DNA"/>
</dbReference>
<keyword evidence="1" id="KW-0805">Transcription regulation</keyword>
<dbReference type="InterPro" id="IPR011711">
    <property type="entry name" value="GntR_C"/>
</dbReference>
<keyword evidence="6" id="KW-1185">Reference proteome</keyword>
<dbReference type="InterPro" id="IPR000524">
    <property type="entry name" value="Tscrpt_reg_HTH_GntR"/>
</dbReference>
<dbReference type="SMART" id="SM00895">
    <property type="entry name" value="FCD"/>
    <property type="match status" value="1"/>
</dbReference>
<dbReference type="Pfam" id="PF07729">
    <property type="entry name" value="FCD"/>
    <property type="match status" value="1"/>
</dbReference>
<dbReference type="Proteomes" id="UP000256679">
    <property type="component" value="Unassembled WGS sequence"/>
</dbReference>
<dbReference type="InterPro" id="IPR036390">
    <property type="entry name" value="WH_DNA-bd_sf"/>
</dbReference>
<dbReference type="InterPro" id="IPR036388">
    <property type="entry name" value="WH-like_DNA-bd_sf"/>
</dbReference>
<gene>
    <name evidence="5" type="ORF">DIE28_07375</name>
</gene>
<evidence type="ECO:0000256" key="1">
    <source>
        <dbReference type="ARBA" id="ARBA00023015"/>
    </source>
</evidence>
<dbReference type="CDD" id="cd07377">
    <property type="entry name" value="WHTH_GntR"/>
    <property type="match status" value="1"/>
</dbReference>
<dbReference type="PRINTS" id="PR00035">
    <property type="entry name" value="HTHGNTR"/>
</dbReference>
<keyword evidence="2" id="KW-0238">DNA-binding</keyword>
<dbReference type="Gene3D" id="1.10.10.10">
    <property type="entry name" value="Winged helix-like DNA-binding domain superfamily/Winged helix DNA-binding domain"/>
    <property type="match status" value="1"/>
</dbReference>
<organism evidence="5 6">
    <name type="scientific">Paracoccus thiocyanatus</name>
    <dbReference type="NCBI Taxonomy" id="34006"/>
    <lineage>
        <taxon>Bacteria</taxon>
        <taxon>Pseudomonadati</taxon>
        <taxon>Pseudomonadota</taxon>
        <taxon>Alphaproteobacteria</taxon>
        <taxon>Rhodobacterales</taxon>
        <taxon>Paracoccaceae</taxon>
        <taxon>Paracoccus</taxon>
    </lineage>
</organism>
<dbReference type="RefSeq" id="WP_115755418.1">
    <property type="nucleotide sequence ID" value="NZ_QFCQ01000030.1"/>
</dbReference>
<dbReference type="GO" id="GO:0003700">
    <property type="term" value="F:DNA-binding transcription factor activity"/>
    <property type="evidence" value="ECO:0007669"/>
    <property type="project" value="InterPro"/>
</dbReference>
<evidence type="ECO:0000256" key="3">
    <source>
        <dbReference type="ARBA" id="ARBA00023163"/>
    </source>
</evidence>
<keyword evidence="3" id="KW-0804">Transcription</keyword>
<name>A0A3D8PE09_9RHOB</name>
<feature type="domain" description="HTH gntR-type" evidence="4">
    <location>
        <begin position="11"/>
        <end position="78"/>
    </location>
</feature>
<evidence type="ECO:0000256" key="2">
    <source>
        <dbReference type="ARBA" id="ARBA00023125"/>
    </source>
</evidence>
<dbReference type="Pfam" id="PF00392">
    <property type="entry name" value="GntR"/>
    <property type="match status" value="1"/>
</dbReference>
<reference evidence="5 6" key="1">
    <citation type="submission" date="2018-05" db="EMBL/GenBank/DDBJ databases">
        <title>Whole genome sequencing of Paracoccus thiocyanatus SST.</title>
        <authorList>
            <person name="Ghosh W."/>
            <person name="Rameez M.J."/>
            <person name="Roy C."/>
        </authorList>
    </citation>
    <scope>NUCLEOTIDE SEQUENCE [LARGE SCALE GENOMIC DNA]</scope>
    <source>
        <strain evidence="5 6">SST</strain>
    </source>
</reference>
<dbReference type="GO" id="GO:0003677">
    <property type="term" value="F:DNA binding"/>
    <property type="evidence" value="ECO:0007669"/>
    <property type="project" value="UniProtKB-KW"/>
</dbReference>
<evidence type="ECO:0000313" key="5">
    <source>
        <dbReference type="EMBL" id="RDW13558.1"/>
    </source>
</evidence>
<dbReference type="AlphaFoldDB" id="A0A3D8PE09"/>
<dbReference type="Gene3D" id="1.20.120.530">
    <property type="entry name" value="GntR ligand-binding domain-like"/>
    <property type="match status" value="1"/>
</dbReference>
<comment type="caution">
    <text evidence="5">The sequence shown here is derived from an EMBL/GenBank/DDBJ whole genome shotgun (WGS) entry which is preliminary data.</text>
</comment>
<dbReference type="PROSITE" id="PS50949">
    <property type="entry name" value="HTH_GNTR"/>
    <property type="match status" value="1"/>
</dbReference>
<dbReference type="SMART" id="SM00345">
    <property type="entry name" value="HTH_GNTR"/>
    <property type="match status" value="1"/>
</dbReference>
<dbReference type="SUPFAM" id="SSF46785">
    <property type="entry name" value="Winged helix' DNA-binding domain"/>
    <property type="match status" value="1"/>
</dbReference>
<proteinExistence type="predicted"/>
<evidence type="ECO:0000313" key="6">
    <source>
        <dbReference type="Proteomes" id="UP000256679"/>
    </source>
</evidence>
<dbReference type="SUPFAM" id="SSF48008">
    <property type="entry name" value="GntR ligand-binding domain-like"/>
    <property type="match status" value="1"/>
</dbReference>
<dbReference type="PANTHER" id="PTHR43537">
    <property type="entry name" value="TRANSCRIPTIONAL REGULATOR, GNTR FAMILY"/>
    <property type="match status" value="1"/>
</dbReference>
<accession>A0A3D8PE09</accession>
<dbReference type="InterPro" id="IPR008920">
    <property type="entry name" value="TF_FadR/GntR_C"/>
</dbReference>
<sequence length="226" mass="25355">MTMQPNIDFTLSTAPQVHEWLRDAILRGELPPGARLSETEIANRIGVSRQPVREAFIRLTADGLAEVRPQRGTYIRRISLAAVLSARLIREAVESDLIRMVADLADDRLLARLDQEIAQQAQAVAAGDAETFVRLDDRFHRMLAVAAGQEAAWDVLEGLKSQMNRLRYITARAFDIQKLIGQHSEIVEGLRQHDPALAEAAMRRHLRELLNDLPGISDSRPELFIP</sequence>
<dbReference type="PANTHER" id="PTHR43537:SF6">
    <property type="entry name" value="HTH-TYPE TRANSCRIPTIONAL REPRESSOR RSPR"/>
    <property type="match status" value="1"/>
</dbReference>
<protein>
    <submittedName>
        <fullName evidence="5">GntR family transcriptional regulator</fullName>
    </submittedName>
</protein>
<evidence type="ECO:0000259" key="4">
    <source>
        <dbReference type="PROSITE" id="PS50949"/>
    </source>
</evidence>